<dbReference type="RefSeq" id="WP_101833561.1">
    <property type="nucleotide sequence ID" value="NZ_FZMO01000364.1"/>
</dbReference>
<evidence type="ECO:0000313" key="2">
    <source>
        <dbReference type="Proteomes" id="UP000234331"/>
    </source>
</evidence>
<gene>
    <name evidence="1" type="ORF">FRACA_4260002</name>
</gene>
<protein>
    <submittedName>
        <fullName evidence="1">Uncharacterized protein</fullName>
    </submittedName>
</protein>
<sequence>MGRPVSLIVRQDGPSWSAWSPQYPGLAMVQPATADLRAVLPEVLGWYFGEDARIEPRVHCEREAHGVVVRIAQDEHVYERELVAERLGEALGSAGQRARLSSATLGGGGGVTLVCALQSDRVSWLAEQMEEDDAVIALLPVAESMLWAVRFGVGDDAADGDEATVSLSAYPPSTTLGEILRTYAGPREHLHR</sequence>
<evidence type="ECO:0000313" key="1">
    <source>
        <dbReference type="EMBL" id="SNQ50245.1"/>
    </source>
</evidence>
<keyword evidence="2" id="KW-1185">Reference proteome</keyword>
<proteinExistence type="predicted"/>
<organism evidence="1 2">
    <name type="scientific">Frankia canadensis</name>
    <dbReference type="NCBI Taxonomy" id="1836972"/>
    <lineage>
        <taxon>Bacteria</taxon>
        <taxon>Bacillati</taxon>
        <taxon>Actinomycetota</taxon>
        <taxon>Actinomycetes</taxon>
        <taxon>Frankiales</taxon>
        <taxon>Frankiaceae</taxon>
        <taxon>Frankia</taxon>
    </lineage>
</organism>
<dbReference type="OrthoDB" id="5196870at2"/>
<dbReference type="EMBL" id="FZMO01000364">
    <property type="protein sequence ID" value="SNQ50245.1"/>
    <property type="molecule type" value="Genomic_DNA"/>
</dbReference>
<reference evidence="1 2" key="1">
    <citation type="submission" date="2017-06" db="EMBL/GenBank/DDBJ databases">
        <authorList>
            <person name="Kim H.J."/>
            <person name="Triplett B.A."/>
        </authorList>
    </citation>
    <scope>NUCLEOTIDE SEQUENCE [LARGE SCALE GENOMIC DNA]</scope>
    <source>
        <strain evidence="1">FRACA_ARgP5</strain>
    </source>
</reference>
<dbReference type="AlphaFoldDB" id="A0A2I2KX56"/>
<dbReference type="Proteomes" id="UP000234331">
    <property type="component" value="Unassembled WGS sequence"/>
</dbReference>
<accession>A0A2I2KX56</accession>
<name>A0A2I2KX56_9ACTN</name>